<dbReference type="WBParaSite" id="SBAD_0000170801-mRNA-1">
    <property type="protein sequence ID" value="SBAD_0000170801-mRNA-1"/>
    <property type="gene ID" value="SBAD_0000170801"/>
</dbReference>
<dbReference type="Gene3D" id="1.20.120.1750">
    <property type="match status" value="1"/>
</dbReference>
<dbReference type="EMBL" id="UZAM01006894">
    <property type="protein sequence ID" value="VDO94981.1"/>
    <property type="molecule type" value="Genomic_DNA"/>
</dbReference>
<feature type="transmembrane region" description="Helical" evidence="17">
    <location>
        <begin position="317"/>
        <end position="350"/>
    </location>
</feature>
<dbReference type="PROSITE" id="PS50089">
    <property type="entry name" value="ZF_RING_2"/>
    <property type="match status" value="1"/>
</dbReference>
<evidence type="ECO:0000256" key="5">
    <source>
        <dbReference type="ARBA" id="ARBA00022679"/>
    </source>
</evidence>
<reference evidence="20 21" key="2">
    <citation type="submission" date="2018-11" db="EMBL/GenBank/DDBJ databases">
        <authorList>
            <consortium name="Pathogen Informatics"/>
        </authorList>
    </citation>
    <scope>NUCLEOTIDE SEQUENCE [LARGE SCALE GENOMIC DNA]</scope>
</reference>
<dbReference type="SUPFAM" id="SSF57850">
    <property type="entry name" value="RING/U-box"/>
    <property type="match status" value="3"/>
</dbReference>
<keyword evidence="5" id="KW-0808">Transferase</keyword>
<evidence type="ECO:0000256" key="9">
    <source>
        <dbReference type="ARBA" id="ARBA00022771"/>
    </source>
</evidence>
<dbReference type="PROSITE" id="PS51873">
    <property type="entry name" value="TRIAD"/>
    <property type="match status" value="1"/>
</dbReference>
<evidence type="ECO:0000256" key="8">
    <source>
        <dbReference type="ARBA" id="ARBA00022737"/>
    </source>
</evidence>
<feature type="region of interest" description="Disordered" evidence="16">
    <location>
        <begin position="1"/>
        <end position="28"/>
    </location>
</feature>
<keyword evidence="8" id="KW-0677">Repeat</keyword>
<evidence type="ECO:0000256" key="7">
    <source>
        <dbReference type="ARBA" id="ARBA00022723"/>
    </source>
</evidence>
<dbReference type="Pfam" id="PF01485">
    <property type="entry name" value="IBR"/>
    <property type="match status" value="1"/>
</dbReference>
<evidence type="ECO:0000256" key="17">
    <source>
        <dbReference type="SAM" id="Phobius"/>
    </source>
</evidence>
<evidence type="ECO:0000256" key="14">
    <source>
        <dbReference type="ARBA" id="ARBA00061087"/>
    </source>
</evidence>
<dbReference type="InterPro" id="IPR031127">
    <property type="entry name" value="E3_UB_ligase_RBR"/>
</dbReference>
<comment type="catalytic activity">
    <reaction evidence="1">
        <text>[E2 ubiquitin-conjugating enzyme]-S-ubiquitinyl-L-cysteine + [acceptor protein]-L-lysine = [E2 ubiquitin-conjugating enzyme]-L-cysteine + [acceptor protein]-N(6)-ubiquitinyl-L-lysine.</text>
        <dbReference type="EC" id="2.3.2.31"/>
    </reaction>
</comment>
<dbReference type="GO" id="GO:0061630">
    <property type="term" value="F:ubiquitin protein ligase activity"/>
    <property type="evidence" value="ECO:0007669"/>
    <property type="project" value="UniProtKB-EC"/>
</dbReference>
<dbReference type="FunFam" id="3.30.40.10:FF:000137">
    <property type="entry name" value="RanBP-type and C3HC4-type zinc finger-containing protein 1"/>
    <property type="match status" value="1"/>
</dbReference>
<comment type="similarity">
    <text evidence="14">Belongs to the RBR family. RNF19 subfamily.</text>
</comment>
<keyword evidence="13 17" id="KW-0472">Membrane</keyword>
<dbReference type="CDD" id="cd20355">
    <property type="entry name" value="Rcat_RBR_RNF19"/>
    <property type="match status" value="1"/>
</dbReference>
<evidence type="ECO:0000256" key="11">
    <source>
        <dbReference type="ARBA" id="ARBA00022833"/>
    </source>
</evidence>
<dbReference type="InterPro" id="IPR013083">
    <property type="entry name" value="Znf_RING/FYVE/PHD"/>
</dbReference>
<evidence type="ECO:0000256" key="3">
    <source>
        <dbReference type="ARBA" id="ARBA00004906"/>
    </source>
</evidence>
<organism evidence="22">
    <name type="scientific">Soboliphyme baturini</name>
    <dbReference type="NCBI Taxonomy" id="241478"/>
    <lineage>
        <taxon>Eukaryota</taxon>
        <taxon>Metazoa</taxon>
        <taxon>Ecdysozoa</taxon>
        <taxon>Nematoda</taxon>
        <taxon>Enoplea</taxon>
        <taxon>Dorylaimia</taxon>
        <taxon>Dioctophymatida</taxon>
        <taxon>Dioctophymatoidea</taxon>
        <taxon>Soboliphymatidae</taxon>
        <taxon>Soboliphyme</taxon>
    </lineage>
</organism>
<proteinExistence type="inferred from homology"/>
<keyword evidence="21" id="KW-1185">Reference proteome</keyword>
<dbReference type="CDD" id="cd20338">
    <property type="entry name" value="BRcat_RBR_RNF19"/>
    <property type="match status" value="1"/>
</dbReference>
<feature type="compositionally biased region" description="Basic residues" evidence="16">
    <location>
        <begin position="1"/>
        <end position="12"/>
    </location>
</feature>
<comment type="subcellular location">
    <subcellularLocation>
        <location evidence="2">Membrane</location>
        <topology evidence="2">Multi-pass membrane protein</topology>
    </subcellularLocation>
</comment>
<comment type="pathway">
    <text evidence="3">Protein modification; protein ubiquitination.</text>
</comment>
<dbReference type="Gene3D" id="3.30.40.10">
    <property type="entry name" value="Zinc/RING finger domain, C3HC4 (zinc finger)"/>
    <property type="match status" value="1"/>
</dbReference>
<dbReference type="GO" id="GO:0016020">
    <property type="term" value="C:membrane"/>
    <property type="evidence" value="ECO:0007669"/>
    <property type="project" value="UniProtKB-SubCell"/>
</dbReference>
<dbReference type="FunFam" id="2.20.25.20:FF:000004">
    <property type="entry name" value="RBR-type E3 ubiquitin transferase"/>
    <property type="match status" value="1"/>
</dbReference>
<name>A0A183IDE0_9BILA</name>
<evidence type="ECO:0000259" key="18">
    <source>
        <dbReference type="PROSITE" id="PS50089"/>
    </source>
</evidence>
<keyword evidence="11" id="KW-0862">Zinc</keyword>
<dbReference type="GO" id="GO:0016567">
    <property type="term" value="P:protein ubiquitination"/>
    <property type="evidence" value="ECO:0007669"/>
    <property type="project" value="InterPro"/>
</dbReference>
<evidence type="ECO:0000313" key="21">
    <source>
        <dbReference type="Proteomes" id="UP000270296"/>
    </source>
</evidence>
<dbReference type="EC" id="2.3.2.31" evidence="4"/>
<dbReference type="FunFam" id="1.20.120.1750:FF:000001">
    <property type="entry name" value="RBR-type E3 ubiquitin transferase"/>
    <property type="match status" value="1"/>
</dbReference>
<dbReference type="SMART" id="SM00647">
    <property type="entry name" value="IBR"/>
    <property type="match status" value="2"/>
</dbReference>
<dbReference type="GO" id="GO:0008270">
    <property type="term" value="F:zinc ion binding"/>
    <property type="evidence" value="ECO:0007669"/>
    <property type="project" value="UniProtKB-KW"/>
</dbReference>
<protein>
    <recommendedName>
        <fullName evidence="4">RBR-type E3 ubiquitin transferase</fullName>
        <ecNumber evidence="4">2.3.2.31</ecNumber>
    </recommendedName>
</protein>
<evidence type="ECO:0000256" key="10">
    <source>
        <dbReference type="ARBA" id="ARBA00022786"/>
    </source>
</evidence>
<evidence type="ECO:0000256" key="12">
    <source>
        <dbReference type="ARBA" id="ARBA00022989"/>
    </source>
</evidence>
<dbReference type="InterPro" id="IPR002867">
    <property type="entry name" value="IBR_dom"/>
</dbReference>
<evidence type="ECO:0000256" key="6">
    <source>
        <dbReference type="ARBA" id="ARBA00022692"/>
    </source>
</evidence>
<keyword evidence="12 17" id="KW-1133">Transmembrane helix</keyword>
<evidence type="ECO:0000256" key="13">
    <source>
        <dbReference type="ARBA" id="ARBA00023136"/>
    </source>
</evidence>
<dbReference type="Proteomes" id="UP000270296">
    <property type="component" value="Unassembled WGS sequence"/>
</dbReference>
<gene>
    <name evidence="20" type="ORF">SBAD_LOCUS1634</name>
</gene>
<feature type="transmembrane region" description="Helical" evidence="17">
    <location>
        <begin position="370"/>
        <end position="401"/>
    </location>
</feature>
<keyword evidence="6 17" id="KW-0812">Transmembrane</keyword>
<dbReference type="Pfam" id="PF22191">
    <property type="entry name" value="IBR_1"/>
    <property type="match status" value="1"/>
</dbReference>
<dbReference type="InterPro" id="IPR044066">
    <property type="entry name" value="TRIAD_supradom"/>
</dbReference>
<dbReference type="Gene3D" id="2.20.25.20">
    <property type="match status" value="1"/>
</dbReference>
<feature type="domain" description="RING-type" evidence="19">
    <location>
        <begin position="85"/>
        <end position="307"/>
    </location>
</feature>
<evidence type="ECO:0000259" key="19">
    <source>
        <dbReference type="PROSITE" id="PS51873"/>
    </source>
</evidence>
<feature type="domain" description="RING-type" evidence="18">
    <location>
        <begin position="89"/>
        <end position="137"/>
    </location>
</feature>
<evidence type="ECO:0000256" key="2">
    <source>
        <dbReference type="ARBA" id="ARBA00004141"/>
    </source>
</evidence>
<evidence type="ECO:0000313" key="22">
    <source>
        <dbReference type="WBParaSite" id="SBAD_0000170801-mRNA-1"/>
    </source>
</evidence>
<dbReference type="PANTHER" id="PTHR11685">
    <property type="entry name" value="RBR FAMILY RING FINGER AND IBR DOMAIN-CONTAINING"/>
    <property type="match status" value="1"/>
</dbReference>
<keyword evidence="7" id="KW-0479">Metal-binding</keyword>
<evidence type="ECO:0000256" key="1">
    <source>
        <dbReference type="ARBA" id="ARBA00001798"/>
    </source>
</evidence>
<dbReference type="OrthoDB" id="1431934at2759"/>
<keyword evidence="9 15" id="KW-0863">Zinc-finger</keyword>
<evidence type="ECO:0000313" key="20">
    <source>
        <dbReference type="EMBL" id="VDO94981.1"/>
    </source>
</evidence>
<accession>A0A183IDE0</accession>
<evidence type="ECO:0000256" key="16">
    <source>
        <dbReference type="SAM" id="MobiDB-lite"/>
    </source>
</evidence>
<evidence type="ECO:0000256" key="15">
    <source>
        <dbReference type="PROSITE-ProRule" id="PRU00175"/>
    </source>
</evidence>
<sequence length="487" mass="54409">MHQRLLSHRVRRSSPTFSFRQKRKPKSGGEFRFSFPSLLTRGHSRAASFKSGAVCNSEVTETGLDVNADQPDNRSSTCSLMSDFSLRECPVCLTRQPLNMFAELRSCEHRTCITCMIQYLELEISESRVNIHCPECNEMIHPNDIYTLLADHPKLIEKYEEFSVRRVLMADQDTRWCPAPDCNYAVIASGCAACPKLRCERTNCGTLFCYHCKMTWHSNQTCDEARAQRGSFVTLPIHVDMTVKPLSRISAGDIKACPRCKTYIVKMNDGSCNHMICALCGVEFCWLCLKEISDLHYLSPSGCTFWGKKPWSRKKKLIWQLGMLLGAPVGITLIAGLAVPAIVFGVPVWIGRKVHNRLKDSGKARRRFAVTGSVIGSVIMSPLLASLAISVGVPILLAYVYGVVPLSLCRNGSCGVTASSSGVRLDLDDNILAMTVYSQWQLLAKVSLKPPLDNLMVRCAFDRLYIDSPYMCYVNHAALLLRHFVTS</sequence>
<reference evidence="22" key="1">
    <citation type="submission" date="2016-06" db="UniProtKB">
        <authorList>
            <consortium name="WormBaseParasite"/>
        </authorList>
    </citation>
    <scope>IDENTIFICATION</scope>
</reference>
<dbReference type="InterPro" id="IPR001841">
    <property type="entry name" value="Znf_RING"/>
</dbReference>
<dbReference type="AlphaFoldDB" id="A0A183IDE0"/>
<keyword evidence="10" id="KW-0833">Ubl conjugation pathway</keyword>
<evidence type="ECO:0000256" key="4">
    <source>
        <dbReference type="ARBA" id="ARBA00012251"/>
    </source>
</evidence>